<dbReference type="AlphaFoldDB" id="A0A2J8I0G1"/>
<sequence length="342" mass="37611">MNLKWVVSPFLLFLLFLNNASAQNIGFKQVIITTEPNRPLSVAIWYPTHQVGPLVTAGENPAFIGTQVIKNATIDVKSAPVVLLSHGYRGNWRNLNWLASALAHRGYIVAAPDHPGTTTFDHAPAKAAKWWLRVLDISHVLDYLLSNEQWKNVINRSDISAVGHSLGGWTVMQLAGAVFDRQTFKQQCSLYPGPRTCGLANELGLEEAQENEPASGTLYDSRIKRVVSLDLGMARSFLPSSLNAVHHPVLVLAAGIDIGDLPQALESGYLAEHLPLSLRRYKVYEQATHFSFIQLCKQGAVSLLEEEVPGDGVICKDGKGSKRSDLHQQIFSDVLTFLLSPD</sequence>
<protein>
    <submittedName>
        <fullName evidence="6">Lipoprotein signal peptide</fullName>
    </submittedName>
</protein>
<dbReference type="PIRSF" id="PIRSF031982">
    <property type="entry name" value="UCP031982_abhydr"/>
    <property type="match status" value="1"/>
</dbReference>
<dbReference type="InterPro" id="IPR016986">
    <property type="entry name" value="UCP031982_abhydr"/>
</dbReference>
<keyword evidence="2" id="KW-0442">Lipid degradation</keyword>
<dbReference type="PANTHER" id="PTHR10272:SF0">
    <property type="entry name" value="PLATELET-ACTIVATING FACTOR ACETYLHYDROLASE"/>
    <property type="match status" value="1"/>
</dbReference>
<dbReference type="Pfam" id="PF12146">
    <property type="entry name" value="Hydrolase_4"/>
    <property type="match status" value="1"/>
</dbReference>
<name>A0A2J8I0G1_VIBDI</name>
<feature type="chain" id="PRO_5014405630" evidence="4">
    <location>
        <begin position="23"/>
        <end position="342"/>
    </location>
</feature>
<evidence type="ECO:0000256" key="1">
    <source>
        <dbReference type="ARBA" id="ARBA00022801"/>
    </source>
</evidence>
<dbReference type="GO" id="GO:0003847">
    <property type="term" value="F:1-alkyl-2-acetylglycerophosphocholine esterase activity"/>
    <property type="evidence" value="ECO:0007669"/>
    <property type="project" value="TreeGrafter"/>
</dbReference>
<comment type="caution">
    <text evidence="6">The sequence shown here is derived from an EMBL/GenBank/DDBJ whole genome shotgun (WGS) entry which is preliminary data.</text>
</comment>
<evidence type="ECO:0000313" key="6">
    <source>
        <dbReference type="EMBL" id="PNI04027.1"/>
    </source>
</evidence>
<accession>A0A2J8I0G1</accession>
<dbReference type="OrthoDB" id="192696at2"/>
<dbReference type="SUPFAM" id="SSF53474">
    <property type="entry name" value="alpha/beta-Hydrolases"/>
    <property type="match status" value="1"/>
</dbReference>
<dbReference type="RefSeq" id="WP_102966727.1">
    <property type="nucleotide sequence ID" value="NZ_POSK01000010.1"/>
</dbReference>
<dbReference type="InterPro" id="IPR029058">
    <property type="entry name" value="AB_hydrolase_fold"/>
</dbReference>
<feature type="domain" description="Serine aminopeptidase S33" evidence="5">
    <location>
        <begin position="80"/>
        <end position="175"/>
    </location>
</feature>
<evidence type="ECO:0000313" key="7">
    <source>
        <dbReference type="Proteomes" id="UP000236449"/>
    </source>
</evidence>
<gene>
    <name evidence="6" type="ORF">C1N32_15850</name>
</gene>
<keyword evidence="3" id="KW-0443">Lipid metabolism</keyword>
<dbReference type="InterPro" id="IPR022742">
    <property type="entry name" value="Hydrolase_4"/>
</dbReference>
<dbReference type="PANTHER" id="PTHR10272">
    <property type="entry name" value="PLATELET-ACTIVATING FACTOR ACETYLHYDROLASE"/>
    <property type="match status" value="1"/>
</dbReference>
<evidence type="ECO:0000256" key="4">
    <source>
        <dbReference type="SAM" id="SignalP"/>
    </source>
</evidence>
<organism evidence="6 7">
    <name type="scientific">Vibrio diazotrophicus</name>
    <dbReference type="NCBI Taxonomy" id="685"/>
    <lineage>
        <taxon>Bacteria</taxon>
        <taxon>Pseudomonadati</taxon>
        <taxon>Pseudomonadota</taxon>
        <taxon>Gammaproteobacteria</taxon>
        <taxon>Vibrionales</taxon>
        <taxon>Vibrionaceae</taxon>
        <taxon>Vibrio</taxon>
    </lineage>
</organism>
<keyword evidence="4" id="KW-0732">Signal</keyword>
<dbReference type="EMBL" id="POSK01000010">
    <property type="protein sequence ID" value="PNI04027.1"/>
    <property type="molecule type" value="Genomic_DNA"/>
</dbReference>
<dbReference type="Proteomes" id="UP000236449">
    <property type="component" value="Unassembled WGS sequence"/>
</dbReference>
<evidence type="ECO:0000256" key="3">
    <source>
        <dbReference type="ARBA" id="ARBA00023098"/>
    </source>
</evidence>
<proteinExistence type="predicted"/>
<dbReference type="GO" id="GO:0016042">
    <property type="term" value="P:lipid catabolic process"/>
    <property type="evidence" value="ECO:0007669"/>
    <property type="project" value="UniProtKB-KW"/>
</dbReference>
<evidence type="ECO:0000259" key="5">
    <source>
        <dbReference type="Pfam" id="PF12146"/>
    </source>
</evidence>
<keyword evidence="6" id="KW-0449">Lipoprotein</keyword>
<reference evidence="6 7" key="1">
    <citation type="submission" date="2018-01" db="EMBL/GenBank/DDBJ databases">
        <title>Draft genome sequences of six Vibrio diazotrophicus strains isolated from deep-sea sediments of the Baltic Sea.</title>
        <authorList>
            <person name="Castillo D."/>
            <person name="Vandieken V."/>
            <person name="Chiang O."/>
            <person name="Middelboe M."/>
        </authorList>
    </citation>
    <scope>NUCLEOTIDE SEQUENCE [LARGE SCALE GENOMIC DNA]</scope>
    <source>
        <strain evidence="6 7">60.27F</strain>
    </source>
</reference>
<feature type="signal peptide" evidence="4">
    <location>
        <begin position="1"/>
        <end position="22"/>
    </location>
</feature>
<keyword evidence="1" id="KW-0378">Hydrolase</keyword>
<dbReference type="Gene3D" id="3.40.50.1820">
    <property type="entry name" value="alpha/beta hydrolase"/>
    <property type="match status" value="1"/>
</dbReference>
<evidence type="ECO:0000256" key="2">
    <source>
        <dbReference type="ARBA" id="ARBA00022963"/>
    </source>
</evidence>